<dbReference type="InterPro" id="IPR006129">
    <property type="entry name" value="AdhesinB"/>
</dbReference>
<name>A0A271J638_9BACT</name>
<dbReference type="Proteomes" id="UP000216339">
    <property type="component" value="Unassembled WGS sequence"/>
</dbReference>
<dbReference type="Pfam" id="PF01297">
    <property type="entry name" value="ZnuA"/>
    <property type="match status" value="1"/>
</dbReference>
<protein>
    <submittedName>
        <fullName evidence="7">Manganese transporter</fullName>
    </submittedName>
</protein>
<dbReference type="InterPro" id="IPR006128">
    <property type="entry name" value="Lipoprotein_PsaA-like"/>
</dbReference>
<reference evidence="7 8" key="1">
    <citation type="submission" date="2016-11" db="EMBL/GenBank/DDBJ databases">
        <title>Study of marine rhodopsin-containing bacteria.</title>
        <authorList>
            <person name="Yoshizawa S."/>
            <person name="Kumagai Y."/>
            <person name="Kogure K."/>
        </authorList>
    </citation>
    <scope>NUCLEOTIDE SEQUENCE [LARGE SCALE GENOMIC DNA]</scope>
    <source>
        <strain evidence="7 8">SAORIC-28</strain>
    </source>
</reference>
<proteinExistence type="inferred from homology"/>
<evidence type="ECO:0000256" key="2">
    <source>
        <dbReference type="ARBA" id="ARBA00011028"/>
    </source>
</evidence>
<dbReference type="GO" id="GO:0030313">
    <property type="term" value="C:cell envelope"/>
    <property type="evidence" value="ECO:0007669"/>
    <property type="project" value="UniProtKB-SubCell"/>
</dbReference>
<dbReference type="InterPro" id="IPR006127">
    <property type="entry name" value="ZnuA-like"/>
</dbReference>
<dbReference type="Gene3D" id="3.40.50.1980">
    <property type="entry name" value="Nitrogenase molybdenum iron protein domain"/>
    <property type="match status" value="2"/>
</dbReference>
<evidence type="ECO:0000256" key="6">
    <source>
        <dbReference type="RuleBase" id="RU003512"/>
    </source>
</evidence>
<keyword evidence="8" id="KW-1185">Reference proteome</keyword>
<keyword evidence="3 6" id="KW-0813">Transport</keyword>
<evidence type="ECO:0000256" key="3">
    <source>
        <dbReference type="ARBA" id="ARBA00022448"/>
    </source>
</evidence>
<dbReference type="SUPFAM" id="SSF53807">
    <property type="entry name" value="Helical backbone' metal receptor"/>
    <property type="match status" value="1"/>
</dbReference>
<dbReference type="EMBL" id="MQWD01000001">
    <property type="protein sequence ID" value="PAP78717.1"/>
    <property type="molecule type" value="Genomic_DNA"/>
</dbReference>
<evidence type="ECO:0000256" key="5">
    <source>
        <dbReference type="ARBA" id="ARBA00022729"/>
    </source>
</evidence>
<dbReference type="PRINTS" id="PR00691">
    <property type="entry name" value="ADHESINB"/>
</dbReference>
<evidence type="ECO:0000313" key="8">
    <source>
        <dbReference type="Proteomes" id="UP000216339"/>
    </source>
</evidence>
<organism evidence="7 8">
    <name type="scientific">Rubrivirga marina</name>
    <dbReference type="NCBI Taxonomy" id="1196024"/>
    <lineage>
        <taxon>Bacteria</taxon>
        <taxon>Pseudomonadati</taxon>
        <taxon>Rhodothermota</taxon>
        <taxon>Rhodothermia</taxon>
        <taxon>Rhodothermales</taxon>
        <taxon>Rubricoccaceae</taxon>
        <taxon>Rubrivirga</taxon>
    </lineage>
</organism>
<dbReference type="InterPro" id="IPR050492">
    <property type="entry name" value="Bact_metal-bind_prot9"/>
</dbReference>
<dbReference type="PANTHER" id="PTHR42953:SF1">
    <property type="entry name" value="METAL-BINDING PROTEIN HI_0362-RELATED"/>
    <property type="match status" value="1"/>
</dbReference>
<keyword evidence="4" id="KW-0479">Metal-binding</keyword>
<comment type="similarity">
    <text evidence="2 6">Belongs to the bacterial solute-binding protein 9 family.</text>
</comment>
<keyword evidence="5" id="KW-0732">Signal</keyword>
<evidence type="ECO:0000313" key="7">
    <source>
        <dbReference type="EMBL" id="PAP78717.1"/>
    </source>
</evidence>
<sequence length="310" mass="32767">MALPVVVLALSLVGCGPAEGGASGPIAERTVNVVATTSMIADLAREVGGDRVEVEGLMGAGVDPHLYRPRESDVARLVGADLVLYNGLELEGKMGEVLEQVEGRGIVAEPIAEVISEDVLLSPPEFSGSFDPHVWMDVALWKRVSTAVADALAALDPTHAETYAANAAAYQTRLDSLDAWVRQRVAEVPEDRRVLVTAHDAFNYFGEAYGFDVRGLQGLSTATEAGTADVRDLAAFVAERRIPAMFVESSVSPRNIEAVQQAVRARGFDVAIGGNLFSDALGDPGTPEGTYEGMIRHNVNTIVGALAPAE</sequence>
<evidence type="ECO:0000256" key="4">
    <source>
        <dbReference type="ARBA" id="ARBA00022723"/>
    </source>
</evidence>
<dbReference type="PRINTS" id="PR00690">
    <property type="entry name" value="ADHESNFAMILY"/>
</dbReference>
<dbReference type="GO" id="GO:0007155">
    <property type="term" value="P:cell adhesion"/>
    <property type="evidence" value="ECO:0007669"/>
    <property type="project" value="InterPro"/>
</dbReference>
<comment type="subcellular location">
    <subcellularLocation>
        <location evidence="1">Cell envelope</location>
    </subcellularLocation>
</comment>
<dbReference type="GO" id="GO:0030001">
    <property type="term" value="P:metal ion transport"/>
    <property type="evidence" value="ECO:0007669"/>
    <property type="project" value="InterPro"/>
</dbReference>
<dbReference type="PANTHER" id="PTHR42953">
    <property type="entry name" value="HIGH-AFFINITY ZINC UPTAKE SYSTEM PROTEIN ZNUA-RELATED"/>
    <property type="match status" value="1"/>
</dbReference>
<gene>
    <name evidence="7" type="ORF">BSZ37_09140</name>
</gene>
<evidence type="ECO:0000256" key="1">
    <source>
        <dbReference type="ARBA" id="ARBA00004196"/>
    </source>
</evidence>
<accession>A0A271J638</accession>
<dbReference type="AlphaFoldDB" id="A0A271J638"/>
<comment type="caution">
    <text evidence="7">The sequence shown here is derived from an EMBL/GenBank/DDBJ whole genome shotgun (WGS) entry which is preliminary data.</text>
</comment>
<dbReference type="GO" id="GO:0046872">
    <property type="term" value="F:metal ion binding"/>
    <property type="evidence" value="ECO:0007669"/>
    <property type="project" value="UniProtKB-KW"/>
</dbReference>